<dbReference type="Proteomes" id="UP000005019">
    <property type="component" value="Unassembled WGS sequence"/>
</dbReference>
<keyword evidence="2" id="KW-1185">Reference proteome</keyword>
<comment type="caution">
    <text evidence="1">The sequence shown here is derived from an EMBL/GenBank/DDBJ whole genome shotgun (WGS) entry which is preliminary data.</text>
</comment>
<reference evidence="1 2" key="1">
    <citation type="journal article" date="2011" name="J. Bacteriol.">
        <title>Genome sequence of Methyloversatilis universalis FAM5T, a methylotrophic representative of the order Rhodocyclales.</title>
        <authorList>
            <person name="Kittichotirat W."/>
            <person name="Good N.M."/>
            <person name="Hall R."/>
            <person name="Bringel F."/>
            <person name="Lajus A."/>
            <person name="Medigue C."/>
            <person name="Smalley N.E."/>
            <person name="Beck D."/>
            <person name="Bumgarner R."/>
            <person name="Vuilleumier S."/>
            <person name="Kalyuzhnaya M.G."/>
        </authorList>
    </citation>
    <scope>NUCLEOTIDE SEQUENCE [LARGE SCALE GENOMIC DNA]</scope>
    <source>
        <strain evidence="2">ATCC BAA-1314 / JCM 13912 / FAM5</strain>
    </source>
</reference>
<gene>
    <name evidence="1" type="ORF">METUNv1_02970</name>
</gene>
<accession>F5RF93</accession>
<evidence type="ECO:0000313" key="2">
    <source>
        <dbReference type="Proteomes" id="UP000005019"/>
    </source>
</evidence>
<dbReference type="AlphaFoldDB" id="F5RF93"/>
<sequence length="148" mass="16283">MLPTEEACFRAVLRACQDHADAMLACGTPPRPTALVTRLDQGRIVDAALARMDMLDEASVVRFVQETITDPEVDVIGLSCVLRLAEFDDDAPTAAPVTRDVVVIYLVSRERETWVANDIDRAARRLVRGTLDMSRGSNTFIATPALMH</sequence>
<dbReference type="EMBL" id="AFHG01000053">
    <property type="protein sequence ID" value="EGK70749.1"/>
    <property type="molecule type" value="Genomic_DNA"/>
</dbReference>
<name>F5RF93_METUF</name>
<evidence type="ECO:0000313" key="1">
    <source>
        <dbReference type="EMBL" id="EGK70749.1"/>
    </source>
</evidence>
<protein>
    <submittedName>
        <fullName evidence="1">Uncharacterized protein</fullName>
    </submittedName>
</protein>
<organism evidence="1 2">
    <name type="scientific">Methyloversatilis universalis (strain ATCC BAA-1314 / DSM 25237 / JCM 13912 / CCUG 52030 / FAM5)</name>
    <dbReference type="NCBI Taxonomy" id="1000565"/>
    <lineage>
        <taxon>Bacteria</taxon>
        <taxon>Pseudomonadati</taxon>
        <taxon>Pseudomonadota</taxon>
        <taxon>Betaproteobacteria</taxon>
        <taxon>Nitrosomonadales</taxon>
        <taxon>Sterolibacteriaceae</taxon>
        <taxon>Methyloversatilis</taxon>
    </lineage>
</organism>
<proteinExistence type="predicted"/>
<dbReference type="RefSeq" id="WP_008063065.1">
    <property type="nucleotide sequence ID" value="NZ_AFHG01000053.1"/>
</dbReference>
<dbReference type="STRING" id="1000565.METUNv1_02970"/>